<dbReference type="Pfam" id="PF03908">
    <property type="entry name" value="Sec20"/>
    <property type="match status" value="1"/>
</dbReference>
<comment type="subcellular location">
    <subcellularLocation>
        <location evidence="1">Endoplasmic reticulum membrane</location>
        <topology evidence="1">Single-pass type IV membrane protein</topology>
    </subcellularLocation>
</comment>
<gene>
    <name evidence="13" type="ORF">BDU57DRAFT_551314</name>
</gene>
<dbReference type="OrthoDB" id="46868at2759"/>
<evidence type="ECO:0000256" key="8">
    <source>
        <dbReference type="ARBA" id="ARBA00023136"/>
    </source>
</evidence>
<dbReference type="GO" id="GO:0031201">
    <property type="term" value="C:SNARE complex"/>
    <property type="evidence" value="ECO:0007669"/>
    <property type="project" value="TreeGrafter"/>
</dbReference>
<feature type="domain" description="Sec20 C-terminal" evidence="12">
    <location>
        <begin position="175"/>
        <end position="264"/>
    </location>
</feature>
<evidence type="ECO:0000256" key="4">
    <source>
        <dbReference type="ARBA" id="ARBA00022824"/>
    </source>
</evidence>
<feature type="compositionally biased region" description="Basic and acidic residues" evidence="10">
    <location>
        <begin position="442"/>
        <end position="452"/>
    </location>
</feature>
<comment type="similarity">
    <text evidence="9">Belongs to the SEC20 family.</text>
</comment>
<dbReference type="Proteomes" id="UP000800096">
    <property type="component" value="Unassembled WGS sequence"/>
</dbReference>
<protein>
    <submittedName>
        <fullName evidence="13">Sec20-domain-containing protein</fullName>
    </submittedName>
</protein>
<dbReference type="GO" id="GO:0006890">
    <property type="term" value="P:retrograde vesicle-mediated transport, Golgi to endoplasmic reticulum"/>
    <property type="evidence" value="ECO:0007669"/>
    <property type="project" value="InterPro"/>
</dbReference>
<dbReference type="GO" id="GO:0005484">
    <property type="term" value="F:SNAP receptor activity"/>
    <property type="evidence" value="ECO:0007669"/>
    <property type="project" value="InterPro"/>
</dbReference>
<keyword evidence="8 11" id="KW-0472">Membrane</keyword>
<keyword evidence="14" id="KW-1185">Reference proteome</keyword>
<dbReference type="PANTHER" id="PTHR12825">
    <property type="entry name" value="BNIP1-RELATED"/>
    <property type="match status" value="1"/>
</dbReference>
<keyword evidence="3 11" id="KW-0812">Transmembrane</keyword>
<evidence type="ECO:0000256" key="10">
    <source>
        <dbReference type="SAM" id="MobiDB-lite"/>
    </source>
</evidence>
<feature type="region of interest" description="Disordered" evidence="10">
    <location>
        <begin position="313"/>
        <end position="452"/>
    </location>
</feature>
<feature type="region of interest" description="Disordered" evidence="10">
    <location>
        <begin position="145"/>
        <end position="171"/>
    </location>
</feature>
<evidence type="ECO:0000256" key="9">
    <source>
        <dbReference type="ARBA" id="ARBA00037934"/>
    </source>
</evidence>
<evidence type="ECO:0000256" key="3">
    <source>
        <dbReference type="ARBA" id="ARBA00022692"/>
    </source>
</evidence>
<keyword evidence="7" id="KW-0175">Coiled coil</keyword>
<evidence type="ECO:0000256" key="2">
    <source>
        <dbReference type="ARBA" id="ARBA00022448"/>
    </source>
</evidence>
<evidence type="ECO:0000259" key="12">
    <source>
        <dbReference type="Pfam" id="PF03908"/>
    </source>
</evidence>
<dbReference type="EMBL" id="ML979140">
    <property type="protein sequence ID" value="KAF1912470.1"/>
    <property type="molecule type" value="Genomic_DNA"/>
</dbReference>
<feature type="transmembrane region" description="Helical" evidence="11">
    <location>
        <begin position="244"/>
        <end position="262"/>
    </location>
</feature>
<proteinExistence type="inferred from homology"/>
<evidence type="ECO:0000256" key="7">
    <source>
        <dbReference type="ARBA" id="ARBA00023054"/>
    </source>
</evidence>
<evidence type="ECO:0000256" key="5">
    <source>
        <dbReference type="ARBA" id="ARBA00022892"/>
    </source>
</evidence>
<evidence type="ECO:0000313" key="14">
    <source>
        <dbReference type="Proteomes" id="UP000800096"/>
    </source>
</evidence>
<reference evidence="13" key="1">
    <citation type="journal article" date="2020" name="Stud. Mycol.">
        <title>101 Dothideomycetes genomes: a test case for predicting lifestyles and emergence of pathogens.</title>
        <authorList>
            <person name="Haridas S."/>
            <person name="Albert R."/>
            <person name="Binder M."/>
            <person name="Bloem J."/>
            <person name="Labutti K."/>
            <person name="Salamov A."/>
            <person name="Andreopoulos B."/>
            <person name="Baker S."/>
            <person name="Barry K."/>
            <person name="Bills G."/>
            <person name="Bluhm B."/>
            <person name="Cannon C."/>
            <person name="Castanera R."/>
            <person name="Culley D."/>
            <person name="Daum C."/>
            <person name="Ezra D."/>
            <person name="Gonzalez J."/>
            <person name="Henrissat B."/>
            <person name="Kuo A."/>
            <person name="Liang C."/>
            <person name="Lipzen A."/>
            <person name="Lutzoni F."/>
            <person name="Magnuson J."/>
            <person name="Mondo S."/>
            <person name="Nolan M."/>
            <person name="Ohm R."/>
            <person name="Pangilinan J."/>
            <person name="Park H.-J."/>
            <person name="Ramirez L."/>
            <person name="Alfaro M."/>
            <person name="Sun H."/>
            <person name="Tritt A."/>
            <person name="Yoshinaga Y."/>
            <person name="Zwiers L.-H."/>
            <person name="Turgeon B."/>
            <person name="Goodwin S."/>
            <person name="Spatafora J."/>
            <person name="Crous P."/>
            <person name="Grigoriev I."/>
        </authorList>
    </citation>
    <scope>NUCLEOTIDE SEQUENCE</scope>
    <source>
        <strain evidence="13">HMLAC05119</strain>
    </source>
</reference>
<dbReference type="AlphaFoldDB" id="A0A6A5QC80"/>
<evidence type="ECO:0000256" key="1">
    <source>
        <dbReference type="ARBA" id="ARBA00004163"/>
    </source>
</evidence>
<feature type="compositionally biased region" description="Gly residues" evidence="10">
    <location>
        <begin position="336"/>
        <end position="345"/>
    </location>
</feature>
<keyword evidence="2" id="KW-0813">Transport</keyword>
<dbReference type="InterPro" id="IPR005606">
    <property type="entry name" value="Sec20"/>
</dbReference>
<dbReference type="PANTHER" id="PTHR12825:SF0">
    <property type="entry name" value="VESICLE TRANSPORT PROTEIN SEC20"/>
    <property type="match status" value="1"/>
</dbReference>
<evidence type="ECO:0000313" key="13">
    <source>
        <dbReference type="EMBL" id="KAF1912470.1"/>
    </source>
</evidence>
<keyword evidence="5" id="KW-0931">ER-Golgi transport</keyword>
<feature type="compositionally biased region" description="Basic and acidic residues" evidence="10">
    <location>
        <begin position="371"/>
        <end position="431"/>
    </location>
</feature>
<accession>A0A6A5QC80</accession>
<keyword evidence="6 11" id="KW-1133">Transmembrane helix</keyword>
<feature type="compositionally biased region" description="Polar residues" evidence="10">
    <location>
        <begin position="145"/>
        <end position="165"/>
    </location>
</feature>
<name>A0A6A5QC80_AMPQU</name>
<evidence type="ECO:0000256" key="11">
    <source>
        <dbReference type="SAM" id="Phobius"/>
    </source>
</evidence>
<sequence>MPPLPSTTQILTTRLVALSESNKALGQLIQRLAKLDFQPGSQPLSAEEGDVRLELSAEIHESLKGIEEDLELLRQEVEDVVGGVNSSARRRDSKTESEKSRLAVLLARLTEDLKASRSQFRKAQLTAKHNADRAKLKERELLFSNLQSGTSTPSSTYRQRKQAQGLSEGEVVAQASSDVTSALRRTHQLMQGELSRSRFAQETLEQSTAALADLGEKYSDLNSLLVNSKNLVSTLLKSTKSDTWYLETTFYILITTVVWLVFRRWLYGPLTWFLIWPLRLIFRIIFGVFGIATASSAATSSVAHVSEPPTSLIIQPSATNGPPRHNGQQPQRYVRVGGGGRGYMWGGDPSPPGTHSHQVGNMAEQNQQPQRQEEEKEEVPDHPQFRQQIHEEDEGPVRRGDGTILKESDKPRNPKKKMWEENVESAKHEAMQQETAAGSGEARVDTRTKDEL</sequence>
<keyword evidence="4" id="KW-0256">Endoplasmic reticulum</keyword>
<feature type="transmembrane region" description="Helical" evidence="11">
    <location>
        <begin position="274"/>
        <end position="292"/>
    </location>
</feature>
<dbReference type="InterPro" id="IPR056173">
    <property type="entry name" value="Sec20_C"/>
</dbReference>
<organism evidence="13 14">
    <name type="scientific">Ampelomyces quisqualis</name>
    <name type="common">Powdery mildew agent</name>
    <dbReference type="NCBI Taxonomy" id="50730"/>
    <lineage>
        <taxon>Eukaryota</taxon>
        <taxon>Fungi</taxon>
        <taxon>Dikarya</taxon>
        <taxon>Ascomycota</taxon>
        <taxon>Pezizomycotina</taxon>
        <taxon>Dothideomycetes</taxon>
        <taxon>Pleosporomycetidae</taxon>
        <taxon>Pleosporales</taxon>
        <taxon>Pleosporineae</taxon>
        <taxon>Phaeosphaeriaceae</taxon>
        <taxon>Ampelomyces</taxon>
    </lineage>
</organism>
<evidence type="ECO:0000256" key="6">
    <source>
        <dbReference type="ARBA" id="ARBA00022989"/>
    </source>
</evidence>
<dbReference type="GO" id="GO:0005789">
    <property type="term" value="C:endoplasmic reticulum membrane"/>
    <property type="evidence" value="ECO:0007669"/>
    <property type="project" value="UniProtKB-SubCell"/>
</dbReference>